<dbReference type="Pfam" id="PF22725">
    <property type="entry name" value="GFO_IDH_MocA_C3"/>
    <property type="match status" value="1"/>
</dbReference>
<dbReference type="RefSeq" id="WP_209381500.1">
    <property type="nucleotide sequence ID" value="NZ_JAGIZB010000028.1"/>
</dbReference>
<evidence type="ECO:0000256" key="2">
    <source>
        <dbReference type="ARBA" id="ARBA00023002"/>
    </source>
</evidence>
<dbReference type="Gene3D" id="3.40.50.720">
    <property type="entry name" value="NAD(P)-binding Rossmann-like Domain"/>
    <property type="match status" value="1"/>
</dbReference>
<evidence type="ECO:0000259" key="3">
    <source>
        <dbReference type="Pfam" id="PF01408"/>
    </source>
</evidence>
<dbReference type="PANTHER" id="PTHR43708">
    <property type="entry name" value="CONSERVED EXPRESSED OXIDOREDUCTASE (EUROFUNG)"/>
    <property type="match status" value="1"/>
</dbReference>
<sequence length="386" mass="41628">MNFAIIGCGYVADMYMQTLPGLDGITLLGAYDRAPERLAAFTAFHKIHAYPSMEAVLADERVQMVVNLTNPRSHYEVSLRALESGRHVYSEKPLAMTMEEADALAAAARARGLQLASAPCNHLSDVVQALKHELESGRLGKPLLAQAEMDDGMVSALDYSSWRSISGAPWPARDEFEVGCTMEHAGYQISPLVALFGPVRRVTAFSACLLPGKGAEIGVTDPSPDLSIGVLEFDGGVVARLTNSIIAPSDRSLRVVCEGGVATLSDVWEYHTPLRISPTGNGLKARVPRLLEKRLSRFMPKMLFGWRRRVRYGRQVPRTQGGHHMDFSRGIAQLAAQIEKGAPALVSSELALHVTEVTLALQSPASAGQAQVMRTGQDLPAGMAGA</sequence>
<accession>A0ABS4AJM0</accession>
<dbReference type="SUPFAM" id="SSF55347">
    <property type="entry name" value="Glyceraldehyde-3-phosphate dehydrogenase-like, C-terminal domain"/>
    <property type="match status" value="1"/>
</dbReference>
<evidence type="ECO:0000256" key="1">
    <source>
        <dbReference type="ARBA" id="ARBA00010928"/>
    </source>
</evidence>
<dbReference type="InterPro" id="IPR000683">
    <property type="entry name" value="Gfo/Idh/MocA-like_OxRdtase_N"/>
</dbReference>
<keyword evidence="2" id="KW-0560">Oxidoreductase</keyword>
<comment type="similarity">
    <text evidence="1">Belongs to the Gfo/Idh/MocA family.</text>
</comment>
<dbReference type="SUPFAM" id="SSF51735">
    <property type="entry name" value="NAD(P)-binding Rossmann-fold domains"/>
    <property type="match status" value="1"/>
</dbReference>
<gene>
    <name evidence="5" type="ORF">J8J14_20885</name>
</gene>
<feature type="domain" description="GFO/IDH/MocA-like oxidoreductase" evidence="4">
    <location>
        <begin position="127"/>
        <end position="261"/>
    </location>
</feature>
<dbReference type="InterPro" id="IPR051317">
    <property type="entry name" value="Gfo/Idh/MocA_oxidoreduct"/>
</dbReference>
<evidence type="ECO:0000313" key="6">
    <source>
        <dbReference type="Proteomes" id="UP000681594"/>
    </source>
</evidence>
<dbReference type="Proteomes" id="UP000681594">
    <property type="component" value="Unassembled WGS sequence"/>
</dbReference>
<dbReference type="PANTHER" id="PTHR43708:SF5">
    <property type="entry name" value="CONSERVED EXPRESSED OXIDOREDUCTASE (EUROFUNG)-RELATED"/>
    <property type="match status" value="1"/>
</dbReference>
<dbReference type="InterPro" id="IPR036291">
    <property type="entry name" value="NAD(P)-bd_dom_sf"/>
</dbReference>
<dbReference type="Gene3D" id="3.30.360.10">
    <property type="entry name" value="Dihydrodipicolinate Reductase, domain 2"/>
    <property type="match status" value="1"/>
</dbReference>
<comment type="caution">
    <text evidence="5">The sequence shown here is derived from an EMBL/GenBank/DDBJ whole genome shotgun (WGS) entry which is preliminary data.</text>
</comment>
<organism evidence="5 6">
    <name type="scientific">Pararoseomonas baculiformis</name>
    <dbReference type="NCBI Taxonomy" id="2820812"/>
    <lineage>
        <taxon>Bacteria</taxon>
        <taxon>Pseudomonadati</taxon>
        <taxon>Pseudomonadota</taxon>
        <taxon>Alphaproteobacteria</taxon>
        <taxon>Acetobacterales</taxon>
        <taxon>Acetobacteraceae</taxon>
        <taxon>Pararoseomonas</taxon>
    </lineage>
</organism>
<proteinExistence type="inferred from homology"/>
<protein>
    <submittedName>
        <fullName evidence="5">Gfo/Idh/MocA family oxidoreductase</fullName>
    </submittedName>
</protein>
<dbReference type="EMBL" id="JAGIZB010000028">
    <property type="protein sequence ID" value="MBP0447232.1"/>
    <property type="molecule type" value="Genomic_DNA"/>
</dbReference>
<keyword evidence="6" id="KW-1185">Reference proteome</keyword>
<dbReference type="Pfam" id="PF01408">
    <property type="entry name" value="GFO_IDH_MocA"/>
    <property type="match status" value="1"/>
</dbReference>
<dbReference type="InterPro" id="IPR055170">
    <property type="entry name" value="GFO_IDH_MocA-like_dom"/>
</dbReference>
<evidence type="ECO:0000313" key="5">
    <source>
        <dbReference type="EMBL" id="MBP0447232.1"/>
    </source>
</evidence>
<evidence type="ECO:0000259" key="4">
    <source>
        <dbReference type="Pfam" id="PF22725"/>
    </source>
</evidence>
<reference evidence="5 6" key="1">
    <citation type="submission" date="2021-03" db="EMBL/GenBank/DDBJ databases">
        <authorList>
            <person name="So Y."/>
        </authorList>
    </citation>
    <scope>NUCLEOTIDE SEQUENCE [LARGE SCALE GENOMIC DNA]</scope>
    <source>
        <strain evidence="5 6">SSH11</strain>
    </source>
</reference>
<name>A0ABS4AJM0_9PROT</name>
<feature type="domain" description="Gfo/Idh/MocA-like oxidoreductase N-terminal" evidence="3">
    <location>
        <begin position="1"/>
        <end position="115"/>
    </location>
</feature>